<dbReference type="CDD" id="cd01650">
    <property type="entry name" value="RT_nLTR_like"/>
    <property type="match status" value="1"/>
</dbReference>
<accession>A0AAN9QHA8</accession>
<protein>
    <recommendedName>
        <fullName evidence="2">Reverse transcriptase domain-containing protein</fullName>
    </recommendedName>
</protein>
<evidence type="ECO:0000313" key="3">
    <source>
        <dbReference type="EMBL" id="KAK7334866.1"/>
    </source>
</evidence>
<dbReference type="AlphaFoldDB" id="A0AAN9QHA8"/>
<dbReference type="InterPro" id="IPR052343">
    <property type="entry name" value="Retrotransposon-Effector_Assoc"/>
</dbReference>
<organism evidence="3 4">
    <name type="scientific">Phaseolus coccineus</name>
    <name type="common">Scarlet runner bean</name>
    <name type="synonym">Phaseolus multiflorus</name>
    <dbReference type="NCBI Taxonomy" id="3886"/>
    <lineage>
        <taxon>Eukaryota</taxon>
        <taxon>Viridiplantae</taxon>
        <taxon>Streptophyta</taxon>
        <taxon>Embryophyta</taxon>
        <taxon>Tracheophyta</taxon>
        <taxon>Spermatophyta</taxon>
        <taxon>Magnoliopsida</taxon>
        <taxon>eudicotyledons</taxon>
        <taxon>Gunneridae</taxon>
        <taxon>Pentapetalae</taxon>
        <taxon>rosids</taxon>
        <taxon>fabids</taxon>
        <taxon>Fabales</taxon>
        <taxon>Fabaceae</taxon>
        <taxon>Papilionoideae</taxon>
        <taxon>50 kb inversion clade</taxon>
        <taxon>NPAAA clade</taxon>
        <taxon>indigoferoid/millettioid clade</taxon>
        <taxon>Phaseoleae</taxon>
        <taxon>Phaseolus</taxon>
    </lineage>
</organism>
<proteinExistence type="predicted"/>
<dbReference type="PANTHER" id="PTHR46890">
    <property type="entry name" value="NON-LTR RETROLELEMENT REVERSE TRANSCRIPTASE-LIKE PROTEIN-RELATED"/>
    <property type="match status" value="1"/>
</dbReference>
<feature type="domain" description="Reverse transcriptase" evidence="2">
    <location>
        <begin position="280"/>
        <end position="558"/>
    </location>
</feature>
<comment type="caution">
    <text evidence="3">The sequence shown here is derived from an EMBL/GenBank/DDBJ whole genome shotgun (WGS) entry which is preliminary data.</text>
</comment>
<dbReference type="SUPFAM" id="SSF56672">
    <property type="entry name" value="DNA/RNA polymerases"/>
    <property type="match status" value="1"/>
</dbReference>
<evidence type="ECO:0000256" key="1">
    <source>
        <dbReference type="SAM" id="MobiDB-lite"/>
    </source>
</evidence>
<dbReference type="Pfam" id="PF00078">
    <property type="entry name" value="RVT_1"/>
    <property type="match status" value="1"/>
</dbReference>
<name>A0AAN9QHA8_PHACN</name>
<dbReference type="InterPro" id="IPR000477">
    <property type="entry name" value="RT_dom"/>
</dbReference>
<dbReference type="PROSITE" id="PS50878">
    <property type="entry name" value="RT_POL"/>
    <property type="match status" value="1"/>
</dbReference>
<reference evidence="3 4" key="1">
    <citation type="submission" date="2024-01" db="EMBL/GenBank/DDBJ databases">
        <title>The genomes of 5 underutilized Papilionoideae crops provide insights into root nodulation and disease resistanc.</title>
        <authorList>
            <person name="Jiang F."/>
        </authorList>
    </citation>
    <scope>NUCLEOTIDE SEQUENCE [LARGE SCALE GENOMIC DNA]</scope>
    <source>
        <strain evidence="3">JINMINGXINNONG_FW02</strain>
        <tissue evidence="3">Leaves</tissue>
    </source>
</reference>
<dbReference type="PANTHER" id="PTHR46890:SF50">
    <property type="entry name" value="RNA-DIRECTED DNA POLYMERASE, EUKARYOTA, REVERSE TRANSCRIPTASE ZINC-BINDING DOMAIN PROTEIN-RELATED"/>
    <property type="match status" value="1"/>
</dbReference>
<evidence type="ECO:0000313" key="4">
    <source>
        <dbReference type="Proteomes" id="UP001374584"/>
    </source>
</evidence>
<sequence length="600" mass="67750">MSPSSLRCPRVSRPGDARMPRALAMPDDTSPRLAEVAAPIKSYPQAIALSPHPCYAIRSCNEGERSSQTSQNTFFAVGETGGLLQAGRRPEDSVEVEEIAQDGLETTTTVRRLRDLWESGEFSGRPRWRSNGGLGPIHYGTNSESRQKARANWFKSGDTNSKFFHSVIRWRRLKNEVKGVEVDNQWCEEPEVVRREAKKLFERRFTATHDFGVSLGCVEFKSLPMEVSLRLVASFTEEEVKEAVWQCEGSKSPGPDGYNFNFIKKCWETFKSDILEAVHLFQETGRFPKGCNASFIALVPKTRDPTSLDQFRPISLVGALYKIVTKVLSRRIKDVLPMVVDESQSAFLKDRGLLDSVLVANEVVEEVRKKRKSGLCLKVDYEKAYDSVRWNFLYDMLNRLGFHSKWIMWVRGCLETSSVSVLVNGSPTEEFRPSRGLRQGDPLAPFLFLMVAEGLAGLVRQALKKKLLTGLKVGRNEIECSVLQFADDTLLMCEDSYSNVITIKAILRCYELASGLKINFNKSKLAGIYVDRTSLDIYAKTLNCNTMGIPFKYLGLELRYRYVKELSVYNEDFSGLGTKITGLYRGSDGRMFANPWRKVG</sequence>
<gene>
    <name evidence="3" type="ORF">VNO80_26632</name>
</gene>
<evidence type="ECO:0000259" key="2">
    <source>
        <dbReference type="PROSITE" id="PS50878"/>
    </source>
</evidence>
<dbReference type="InterPro" id="IPR043502">
    <property type="entry name" value="DNA/RNA_pol_sf"/>
</dbReference>
<keyword evidence="4" id="KW-1185">Reference proteome</keyword>
<dbReference type="EMBL" id="JAYMYR010000010">
    <property type="protein sequence ID" value="KAK7334866.1"/>
    <property type="molecule type" value="Genomic_DNA"/>
</dbReference>
<feature type="region of interest" description="Disordered" evidence="1">
    <location>
        <begin position="1"/>
        <end position="22"/>
    </location>
</feature>
<dbReference type="Proteomes" id="UP001374584">
    <property type="component" value="Unassembled WGS sequence"/>
</dbReference>